<dbReference type="PROSITE" id="PS51748">
    <property type="entry name" value="HEXOKINASE_2"/>
    <property type="match status" value="1"/>
</dbReference>
<feature type="domain" description="Hexokinase N-terminal" evidence="12">
    <location>
        <begin position="25"/>
        <end position="218"/>
    </location>
</feature>
<dbReference type="GO" id="GO:0006006">
    <property type="term" value="P:glucose metabolic process"/>
    <property type="evidence" value="ECO:0007669"/>
    <property type="project" value="TreeGrafter"/>
</dbReference>
<comment type="catalytic activity">
    <reaction evidence="10">
        <text>D-fructose + ATP = D-fructose 6-phosphate + ADP + H(+)</text>
        <dbReference type="Rhea" id="RHEA:16125"/>
        <dbReference type="ChEBI" id="CHEBI:15378"/>
        <dbReference type="ChEBI" id="CHEBI:30616"/>
        <dbReference type="ChEBI" id="CHEBI:37721"/>
        <dbReference type="ChEBI" id="CHEBI:61527"/>
        <dbReference type="ChEBI" id="CHEBI:456216"/>
        <dbReference type="EC" id="2.7.1.1"/>
    </reaction>
    <physiologicalReaction direction="left-to-right" evidence="10">
        <dbReference type="Rhea" id="RHEA:16126"/>
    </physiologicalReaction>
</comment>
<dbReference type="GO" id="GO:0001678">
    <property type="term" value="P:intracellular glucose homeostasis"/>
    <property type="evidence" value="ECO:0007669"/>
    <property type="project" value="InterPro"/>
</dbReference>
<name>A0A168N6R1_ABSGL</name>
<dbReference type="GO" id="GO:0005739">
    <property type="term" value="C:mitochondrion"/>
    <property type="evidence" value="ECO:0007669"/>
    <property type="project" value="TreeGrafter"/>
</dbReference>
<dbReference type="InterPro" id="IPR022673">
    <property type="entry name" value="Hexokinase_C"/>
</dbReference>
<evidence type="ECO:0000256" key="6">
    <source>
        <dbReference type="ARBA" id="ARBA00022777"/>
    </source>
</evidence>
<evidence type="ECO:0000313" key="14">
    <source>
        <dbReference type="EMBL" id="SAL99927.1"/>
    </source>
</evidence>
<sequence length="470" mass="52259">MSEKKEKVSVLSTPIQGTKEQVHLLEELKSQFTITTDMLKQVATELRTRMDEGLTTTGACVPMLPSWITHHPTGQETGEYLGLELTGSVIRIYLVTFQGRGRVSTRQQKYTLSEAMKTSNINDLLDRLAEMVDQFLSFVGKSDVAVPLSLGFVLSFPLNQSSISKASVAQWTKDFDISGYKNKNIVELLQAAFHRRDIPVRVVAILNSATASLLANGYRSLDTLLSCTVSNGTNAAYWEKQTEVRKVSLKPSSDDQETIINTEWGSFGDNDRRVLPLSMYDNRVNRQSHNPGVHTFEKMVSGQYLGELVRTILLEFMDRRVLFDGQYTRELNTPYGFDTSYMGHIGMDQSDDLADTGHVLEDIMGLSPTSLDDRRIVKMICELVGQRAARLTGAALSAIMDKRNAMADVVTISVEGIIYEHFPNFPRRLNEALRRIYGDGCLDRINIMVTKDGNGIGGALGAMFATTGTV</sequence>
<dbReference type="EMBL" id="LT553041">
    <property type="protein sequence ID" value="SAL99927.1"/>
    <property type="molecule type" value="Genomic_DNA"/>
</dbReference>
<evidence type="ECO:0000259" key="13">
    <source>
        <dbReference type="Pfam" id="PF03727"/>
    </source>
</evidence>
<dbReference type="PRINTS" id="PR00475">
    <property type="entry name" value="HEXOKINASE"/>
</dbReference>
<keyword evidence="5 11" id="KW-0547">Nucleotide-binding</keyword>
<keyword evidence="8 11" id="KW-0324">Glycolysis</keyword>
<evidence type="ECO:0000256" key="9">
    <source>
        <dbReference type="ARBA" id="ARBA00044613"/>
    </source>
</evidence>
<dbReference type="GO" id="GO:0008865">
    <property type="term" value="F:fructokinase activity"/>
    <property type="evidence" value="ECO:0007669"/>
    <property type="project" value="TreeGrafter"/>
</dbReference>
<dbReference type="InterPro" id="IPR001312">
    <property type="entry name" value="Hexokinase"/>
</dbReference>
<dbReference type="Gene3D" id="3.40.367.20">
    <property type="match status" value="1"/>
</dbReference>
<dbReference type="AlphaFoldDB" id="A0A168N6R1"/>
<evidence type="ECO:0000256" key="7">
    <source>
        <dbReference type="ARBA" id="ARBA00022840"/>
    </source>
</evidence>
<dbReference type="InterPro" id="IPR022672">
    <property type="entry name" value="Hexokinase_N"/>
</dbReference>
<evidence type="ECO:0000313" key="15">
    <source>
        <dbReference type="Proteomes" id="UP000078561"/>
    </source>
</evidence>
<evidence type="ECO:0000256" key="10">
    <source>
        <dbReference type="ARBA" id="ARBA00047905"/>
    </source>
</evidence>
<reference evidence="14" key="1">
    <citation type="submission" date="2016-04" db="EMBL/GenBank/DDBJ databases">
        <authorList>
            <person name="Evans L.H."/>
            <person name="Alamgir A."/>
            <person name="Owens N."/>
            <person name="Weber N.D."/>
            <person name="Virtaneva K."/>
            <person name="Barbian K."/>
            <person name="Babar A."/>
            <person name="Rosenke K."/>
        </authorList>
    </citation>
    <scope>NUCLEOTIDE SEQUENCE [LARGE SCALE GENOMIC DNA]</scope>
    <source>
        <strain evidence="14">CBS 101.48</strain>
    </source>
</reference>
<dbReference type="PANTHER" id="PTHR19443">
    <property type="entry name" value="HEXOKINASE"/>
    <property type="match status" value="1"/>
</dbReference>
<accession>A0A168N6R1</accession>
<dbReference type="Pfam" id="PF03727">
    <property type="entry name" value="Hexokinase_2"/>
    <property type="match status" value="1"/>
</dbReference>
<keyword evidence="4 11" id="KW-0808">Transferase</keyword>
<comment type="catalytic activity">
    <reaction evidence="9">
        <text>a D-hexose + ATP = a D-hexose 6-phosphate + ADP + H(+)</text>
        <dbReference type="Rhea" id="RHEA:22740"/>
        <dbReference type="ChEBI" id="CHEBI:4194"/>
        <dbReference type="ChEBI" id="CHEBI:15378"/>
        <dbReference type="ChEBI" id="CHEBI:30616"/>
        <dbReference type="ChEBI" id="CHEBI:229467"/>
        <dbReference type="ChEBI" id="CHEBI:456216"/>
        <dbReference type="EC" id="2.7.1.1"/>
    </reaction>
    <physiologicalReaction direction="left-to-right" evidence="9">
        <dbReference type="Rhea" id="RHEA:22741"/>
    </physiologicalReaction>
</comment>
<evidence type="ECO:0000256" key="4">
    <source>
        <dbReference type="ARBA" id="ARBA00022679"/>
    </source>
</evidence>
<evidence type="ECO:0000256" key="2">
    <source>
        <dbReference type="ARBA" id="ARBA00005028"/>
    </source>
</evidence>
<comment type="pathway">
    <text evidence="2">Carbohydrate metabolism; hexose metabolism.</text>
</comment>
<organism evidence="14">
    <name type="scientific">Absidia glauca</name>
    <name type="common">Pin mould</name>
    <dbReference type="NCBI Taxonomy" id="4829"/>
    <lineage>
        <taxon>Eukaryota</taxon>
        <taxon>Fungi</taxon>
        <taxon>Fungi incertae sedis</taxon>
        <taxon>Mucoromycota</taxon>
        <taxon>Mucoromycotina</taxon>
        <taxon>Mucoromycetes</taxon>
        <taxon>Mucorales</taxon>
        <taxon>Cunninghamellaceae</taxon>
        <taxon>Absidia</taxon>
    </lineage>
</organism>
<dbReference type="STRING" id="4829.A0A168N6R1"/>
<feature type="domain" description="Hexokinase C-terminal" evidence="13">
    <location>
        <begin position="226"/>
        <end position="463"/>
    </location>
</feature>
<dbReference type="Gene3D" id="3.30.420.40">
    <property type="match status" value="1"/>
</dbReference>
<comment type="pathway">
    <text evidence="1">Carbohydrate degradation; glycolysis; D-glyceraldehyde 3-phosphate and glycerone phosphate from D-glucose: step 1/4.</text>
</comment>
<dbReference type="OrthoDB" id="419537at2759"/>
<dbReference type="GO" id="GO:0005524">
    <property type="term" value="F:ATP binding"/>
    <property type="evidence" value="ECO:0007669"/>
    <property type="project" value="UniProtKB-UniRule"/>
</dbReference>
<dbReference type="OMA" id="HYDQAFE"/>
<keyword evidence="6 11" id="KW-0418">Kinase</keyword>
<evidence type="ECO:0000256" key="8">
    <source>
        <dbReference type="ARBA" id="ARBA00023152"/>
    </source>
</evidence>
<dbReference type="Pfam" id="PF00349">
    <property type="entry name" value="Hexokinase_1"/>
    <property type="match status" value="1"/>
</dbReference>
<dbReference type="InParanoid" id="A0A168N6R1"/>
<dbReference type="GO" id="GO:0005536">
    <property type="term" value="F:D-glucose binding"/>
    <property type="evidence" value="ECO:0007669"/>
    <property type="project" value="InterPro"/>
</dbReference>
<dbReference type="SUPFAM" id="SSF53067">
    <property type="entry name" value="Actin-like ATPase domain"/>
    <property type="match status" value="2"/>
</dbReference>
<keyword evidence="15" id="KW-1185">Reference proteome</keyword>
<protein>
    <recommendedName>
        <fullName evidence="11">Phosphotransferase</fullName>
        <ecNumber evidence="11">2.7.1.-</ecNumber>
    </recommendedName>
</protein>
<evidence type="ECO:0000256" key="5">
    <source>
        <dbReference type="ARBA" id="ARBA00022741"/>
    </source>
</evidence>
<keyword evidence="7 11" id="KW-0067">ATP-binding</keyword>
<dbReference type="EC" id="2.7.1.-" evidence="11"/>
<evidence type="ECO:0000256" key="3">
    <source>
        <dbReference type="ARBA" id="ARBA00009225"/>
    </source>
</evidence>
<evidence type="ECO:0000256" key="11">
    <source>
        <dbReference type="RuleBase" id="RU362007"/>
    </source>
</evidence>
<proteinExistence type="inferred from homology"/>
<dbReference type="UniPathway" id="UPA00109">
    <property type="reaction ID" value="UER00180"/>
</dbReference>
<dbReference type="Proteomes" id="UP000078561">
    <property type="component" value="Unassembled WGS sequence"/>
</dbReference>
<dbReference type="GO" id="GO:0006096">
    <property type="term" value="P:glycolytic process"/>
    <property type="evidence" value="ECO:0007669"/>
    <property type="project" value="UniProtKB-UniPathway"/>
</dbReference>
<dbReference type="GO" id="GO:0004340">
    <property type="term" value="F:glucokinase activity"/>
    <property type="evidence" value="ECO:0007669"/>
    <property type="project" value="TreeGrafter"/>
</dbReference>
<evidence type="ECO:0000259" key="12">
    <source>
        <dbReference type="Pfam" id="PF00349"/>
    </source>
</evidence>
<evidence type="ECO:0000256" key="1">
    <source>
        <dbReference type="ARBA" id="ARBA00004888"/>
    </source>
</evidence>
<gene>
    <name evidence="14" type="primary">ABSGL_05583.1 scaffold 7186</name>
</gene>
<dbReference type="InterPro" id="IPR043129">
    <property type="entry name" value="ATPase_NBD"/>
</dbReference>
<dbReference type="PANTHER" id="PTHR19443:SF16">
    <property type="entry name" value="HEXOKINASE TYPE 1-RELATED"/>
    <property type="match status" value="1"/>
</dbReference>
<dbReference type="GO" id="GO:0005829">
    <property type="term" value="C:cytosol"/>
    <property type="evidence" value="ECO:0007669"/>
    <property type="project" value="TreeGrafter"/>
</dbReference>
<dbReference type="FunCoup" id="A0A168N6R1">
    <property type="interactions" value="364"/>
</dbReference>
<comment type="similarity">
    <text evidence="3 11">Belongs to the hexokinase family.</text>
</comment>